<dbReference type="SMART" id="SM01130">
    <property type="entry name" value="DHDPS"/>
    <property type="match status" value="1"/>
</dbReference>
<feature type="active site" description="Schiff-base intermediate with substrate" evidence="5">
    <location>
        <position position="169"/>
    </location>
</feature>
<dbReference type="AlphaFoldDB" id="A0A495RKU5"/>
<protein>
    <submittedName>
        <fullName evidence="6">4-hydroxy-tetrahydrodipicolinate synthase</fullName>
    </submittedName>
</protein>
<sequence>MTTQTHEKTQLTGAICPSVTPFTQAGKIDFNALEQHYKRLTDAKLSGILVMGTIGEFANMNIQERLSVIDAAKQMTSLPLIAHVSSTVVSDILLMAEKAYSNNYDAVMILPPYYYGQTPNQLISYFEYLDSQLAGNWYIYNFPARTGCDVDVSIVKHLMNNCPRFAGIKDTVDCASHTRLITLESQKIRQDFSVFAGFDEYFAPNLMNNGAGVLSGLTNIVPEVFVSLFNAYKANDLTTVANLHKKIAKLSEIYLVGDDFVTTIKTAVAQQFGYMKPISRNFNGTLNSQQIKRIEEILKA</sequence>
<dbReference type="InterPro" id="IPR020625">
    <property type="entry name" value="Schiff_base-form_aldolases_AS"/>
</dbReference>
<evidence type="ECO:0000313" key="6">
    <source>
        <dbReference type="EMBL" id="RKS87796.1"/>
    </source>
</evidence>
<feature type="active site" description="Proton donor/acceptor" evidence="5">
    <location>
        <position position="140"/>
    </location>
</feature>
<keyword evidence="7" id="KW-1185">Reference proteome</keyword>
<dbReference type="PROSITE" id="PS00666">
    <property type="entry name" value="DHDPS_2"/>
    <property type="match status" value="1"/>
</dbReference>
<evidence type="ECO:0000256" key="5">
    <source>
        <dbReference type="PIRSR" id="PIRSR001365-1"/>
    </source>
</evidence>
<organism evidence="6 7">
    <name type="scientific">Orbus hercynius</name>
    <dbReference type="NCBI Taxonomy" id="593135"/>
    <lineage>
        <taxon>Bacteria</taxon>
        <taxon>Pseudomonadati</taxon>
        <taxon>Pseudomonadota</taxon>
        <taxon>Gammaproteobacteria</taxon>
        <taxon>Orbales</taxon>
        <taxon>Orbaceae</taxon>
        <taxon>Orbus</taxon>
    </lineage>
</organism>
<dbReference type="GO" id="GO:0044281">
    <property type="term" value="P:small molecule metabolic process"/>
    <property type="evidence" value="ECO:0007669"/>
    <property type="project" value="UniProtKB-ARBA"/>
</dbReference>
<dbReference type="PANTHER" id="PTHR12128">
    <property type="entry name" value="DIHYDRODIPICOLINATE SYNTHASE"/>
    <property type="match status" value="1"/>
</dbReference>
<comment type="caution">
    <text evidence="6">The sequence shown here is derived from an EMBL/GenBank/DDBJ whole genome shotgun (WGS) entry which is preliminary data.</text>
</comment>
<dbReference type="EMBL" id="RBWY01000001">
    <property type="protein sequence ID" value="RKS87796.1"/>
    <property type="molecule type" value="Genomic_DNA"/>
</dbReference>
<dbReference type="CDD" id="cd00408">
    <property type="entry name" value="DHDPS-like"/>
    <property type="match status" value="1"/>
</dbReference>
<evidence type="ECO:0000256" key="3">
    <source>
        <dbReference type="ARBA" id="ARBA00023270"/>
    </source>
</evidence>
<dbReference type="Gene3D" id="3.20.20.70">
    <property type="entry name" value="Aldolase class I"/>
    <property type="match status" value="1"/>
</dbReference>
<evidence type="ECO:0000256" key="2">
    <source>
        <dbReference type="ARBA" id="ARBA00023239"/>
    </source>
</evidence>
<evidence type="ECO:0000313" key="7">
    <source>
        <dbReference type="Proteomes" id="UP000278542"/>
    </source>
</evidence>
<dbReference type="SUPFAM" id="SSF51569">
    <property type="entry name" value="Aldolase"/>
    <property type="match status" value="1"/>
</dbReference>
<evidence type="ECO:0000256" key="4">
    <source>
        <dbReference type="PIRNR" id="PIRNR001365"/>
    </source>
</evidence>
<accession>A0A495RKU5</accession>
<evidence type="ECO:0000256" key="1">
    <source>
        <dbReference type="ARBA" id="ARBA00007592"/>
    </source>
</evidence>
<dbReference type="RefSeq" id="WP_121144665.1">
    <property type="nucleotide sequence ID" value="NZ_RBWY01000001.1"/>
</dbReference>
<name>A0A495RKU5_9GAMM</name>
<reference evidence="6 7" key="1">
    <citation type="submission" date="2018-10" db="EMBL/GenBank/DDBJ databases">
        <title>Genomic Encyclopedia of Type Strains, Phase IV (KMG-IV): sequencing the most valuable type-strain genomes for metagenomic binning, comparative biology and taxonomic classification.</title>
        <authorList>
            <person name="Goeker M."/>
        </authorList>
    </citation>
    <scope>NUCLEOTIDE SEQUENCE [LARGE SCALE GENOMIC DNA]</scope>
    <source>
        <strain evidence="6 7">DSM 22228</strain>
    </source>
</reference>
<dbReference type="PRINTS" id="PR00146">
    <property type="entry name" value="DHPICSNTHASE"/>
</dbReference>
<keyword evidence="3" id="KW-0704">Schiff base</keyword>
<comment type="similarity">
    <text evidence="1 4">Belongs to the DapA family.</text>
</comment>
<dbReference type="OrthoDB" id="199953at2"/>
<proteinExistence type="inferred from homology"/>
<dbReference type="InterPro" id="IPR013785">
    <property type="entry name" value="Aldolase_TIM"/>
</dbReference>
<dbReference type="Proteomes" id="UP000278542">
    <property type="component" value="Unassembled WGS sequence"/>
</dbReference>
<dbReference type="PANTHER" id="PTHR12128:SF66">
    <property type="entry name" value="4-HYDROXY-2-OXOGLUTARATE ALDOLASE, MITOCHONDRIAL"/>
    <property type="match status" value="1"/>
</dbReference>
<dbReference type="InterPro" id="IPR002220">
    <property type="entry name" value="DapA-like"/>
</dbReference>
<gene>
    <name evidence="6" type="ORF">DES39_1040</name>
</gene>
<keyword evidence="2 4" id="KW-0456">Lyase</keyword>
<dbReference type="GO" id="GO:0008840">
    <property type="term" value="F:4-hydroxy-tetrahydrodipicolinate synthase activity"/>
    <property type="evidence" value="ECO:0007669"/>
    <property type="project" value="TreeGrafter"/>
</dbReference>
<dbReference type="Pfam" id="PF00701">
    <property type="entry name" value="DHDPS"/>
    <property type="match status" value="1"/>
</dbReference>
<dbReference type="PIRSF" id="PIRSF001365">
    <property type="entry name" value="DHDPS"/>
    <property type="match status" value="1"/>
</dbReference>